<dbReference type="GO" id="GO:0008270">
    <property type="term" value="F:zinc ion binding"/>
    <property type="evidence" value="ECO:0007669"/>
    <property type="project" value="UniProtKB-UniRule"/>
</dbReference>
<comment type="similarity">
    <text evidence="2 8">Belongs to the metallo-dependent hydrolases superfamily. ATZ/TRZ family.</text>
</comment>
<sequence length="499" mass="55346">MNSYTAIRGCFFDFIDDPWKHLGNDRAAARFERDGLLVIEDGIIRDFGPYADLAEKYSGVPLTHIRDRMILPGFIDGHIHFPQTRVLGAHGAQLLDWLQTSIFPEEEKYADRDYAEEAAEHFFNALLAGGTTTCQAFTTSSPVSTEAFFEEAARRQMRVIAGLTGIDKFAPPDTLISADDFYRESKRLIEQYHRCGRNLYAITPRFAVGCTEEMLTYAAQLKREHEDCWINTHISENPTEVRAARTEFPECSDYTAVHEKHGLLGAKFTAGHGIWLSNDEFRRFSQAGAALAFCPMSNLFLGSGLFRLGRALDPEHPVRLALGSDMGAGNAFSLIRVLDEAYKVGLCNNTMLDGSVNPLQQDLAEAERNKLNPYRAFYLATLGGARALYLDDLLGNFQPGKEADFVALDWTAGQQAISWRQSLTTKTGSPATIDEAAELLFGIMALSDDRSVAETWIAGQCAYRKESTDTAREAAYPLPLAAPQETFVNPQHSPASAKL</sequence>
<comment type="function">
    <text evidence="8">Catalyzes the hydrolytic deamination of guanine, producing xanthine and ammonia.</text>
</comment>
<dbReference type="RefSeq" id="WP_145376849.1">
    <property type="nucleotide sequence ID" value="NZ_CP036276.1"/>
</dbReference>
<accession>A0A517ZPX4</accession>
<protein>
    <recommendedName>
        <fullName evidence="3 7">Guanine deaminase</fullName>
        <shortName evidence="8">Guanase</shortName>
        <ecNumber evidence="3 7">3.5.4.3</ecNumber>
    </recommendedName>
    <alternativeName>
        <fullName evidence="8">Guanine aminohydrolase</fullName>
    </alternativeName>
</protein>
<comment type="cofactor">
    <cofactor evidence="8">
        <name>Zn(2+)</name>
        <dbReference type="ChEBI" id="CHEBI:29105"/>
    </cofactor>
    <text evidence="8">Binds 1 zinc ion per subunit.</text>
</comment>
<evidence type="ECO:0000313" key="10">
    <source>
        <dbReference type="EMBL" id="QDU44493.1"/>
    </source>
</evidence>
<dbReference type="SUPFAM" id="SSF51338">
    <property type="entry name" value="Composite domain of metallo-dependent hydrolases"/>
    <property type="match status" value="2"/>
</dbReference>
<dbReference type="GO" id="GO:0008892">
    <property type="term" value="F:guanine deaminase activity"/>
    <property type="evidence" value="ECO:0007669"/>
    <property type="project" value="UniProtKB-UniRule"/>
</dbReference>
<proteinExistence type="inferred from homology"/>
<evidence type="ECO:0000256" key="7">
    <source>
        <dbReference type="NCBIfam" id="TIGR02967"/>
    </source>
</evidence>
<reference evidence="10 11" key="1">
    <citation type="submission" date="2019-02" db="EMBL/GenBank/DDBJ databases">
        <title>Deep-cultivation of Planctomycetes and their phenomic and genomic characterization uncovers novel biology.</title>
        <authorList>
            <person name="Wiegand S."/>
            <person name="Jogler M."/>
            <person name="Boedeker C."/>
            <person name="Pinto D."/>
            <person name="Vollmers J."/>
            <person name="Rivas-Marin E."/>
            <person name="Kohn T."/>
            <person name="Peeters S.H."/>
            <person name="Heuer A."/>
            <person name="Rast P."/>
            <person name="Oberbeckmann S."/>
            <person name="Bunk B."/>
            <person name="Jeske O."/>
            <person name="Meyerdierks A."/>
            <person name="Storesund J.E."/>
            <person name="Kallscheuer N."/>
            <person name="Luecker S."/>
            <person name="Lage O.M."/>
            <person name="Pohl T."/>
            <person name="Merkel B.J."/>
            <person name="Hornburger P."/>
            <person name="Mueller R.-W."/>
            <person name="Bruemmer F."/>
            <person name="Labrenz M."/>
            <person name="Spormann A.M."/>
            <person name="Op den Camp H."/>
            <person name="Overmann J."/>
            <person name="Amann R."/>
            <person name="Jetten M.S.M."/>
            <person name="Mascher T."/>
            <person name="Medema M.H."/>
            <person name="Devos D.P."/>
            <person name="Kaster A.-K."/>
            <person name="Ovreas L."/>
            <person name="Rohde M."/>
            <person name="Galperin M.Y."/>
            <person name="Jogler C."/>
        </authorList>
    </citation>
    <scope>NUCLEOTIDE SEQUENCE [LARGE SCALE GENOMIC DNA]</scope>
    <source>
        <strain evidence="10 11">Mal52</strain>
    </source>
</reference>
<dbReference type="InterPro" id="IPR051607">
    <property type="entry name" value="Metallo-dep_hydrolases"/>
</dbReference>
<dbReference type="InterPro" id="IPR006680">
    <property type="entry name" value="Amidohydro-rel"/>
</dbReference>
<dbReference type="KEGG" id="sdyn:Mal52_29750"/>
<evidence type="ECO:0000256" key="4">
    <source>
        <dbReference type="ARBA" id="ARBA00022723"/>
    </source>
</evidence>
<dbReference type="NCBIfam" id="NF006679">
    <property type="entry name" value="PRK09228.1"/>
    <property type="match status" value="1"/>
</dbReference>
<dbReference type="GO" id="GO:0005829">
    <property type="term" value="C:cytosol"/>
    <property type="evidence" value="ECO:0007669"/>
    <property type="project" value="TreeGrafter"/>
</dbReference>
<keyword evidence="4 8" id="KW-0479">Metal-binding</keyword>
<comment type="catalytic activity">
    <reaction evidence="8">
        <text>guanine + H2O + H(+) = xanthine + NH4(+)</text>
        <dbReference type="Rhea" id="RHEA:14665"/>
        <dbReference type="ChEBI" id="CHEBI:15377"/>
        <dbReference type="ChEBI" id="CHEBI:15378"/>
        <dbReference type="ChEBI" id="CHEBI:16235"/>
        <dbReference type="ChEBI" id="CHEBI:17712"/>
        <dbReference type="ChEBI" id="CHEBI:28938"/>
        <dbReference type="EC" id="3.5.4.3"/>
    </reaction>
</comment>
<dbReference type="SUPFAM" id="SSF51556">
    <property type="entry name" value="Metallo-dependent hydrolases"/>
    <property type="match status" value="1"/>
</dbReference>
<evidence type="ECO:0000256" key="8">
    <source>
        <dbReference type="RuleBase" id="RU366009"/>
    </source>
</evidence>
<comment type="pathway">
    <text evidence="1 8">Purine metabolism; guanine degradation; xanthine from guanine: step 1/1.</text>
</comment>
<dbReference type="UniPathway" id="UPA00603">
    <property type="reaction ID" value="UER00660"/>
</dbReference>
<dbReference type="Gene3D" id="3.20.20.140">
    <property type="entry name" value="Metal-dependent hydrolases"/>
    <property type="match status" value="1"/>
</dbReference>
<dbReference type="InterPro" id="IPR014311">
    <property type="entry name" value="Guanine_deaminase"/>
</dbReference>
<dbReference type="GO" id="GO:0006147">
    <property type="term" value="P:guanine catabolic process"/>
    <property type="evidence" value="ECO:0007669"/>
    <property type="project" value="UniProtKB-UniRule"/>
</dbReference>
<dbReference type="AlphaFoldDB" id="A0A517ZPX4"/>
<dbReference type="Gene3D" id="2.30.40.10">
    <property type="entry name" value="Urease, subunit C, domain 1"/>
    <property type="match status" value="1"/>
</dbReference>
<evidence type="ECO:0000313" key="11">
    <source>
        <dbReference type="Proteomes" id="UP000319383"/>
    </source>
</evidence>
<organism evidence="10 11">
    <name type="scientific">Symmachiella dynata</name>
    <dbReference type="NCBI Taxonomy" id="2527995"/>
    <lineage>
        <taxon>Bacteria</taxon>
        <taxon>Pseudomonadati</taxon>
        <taxon>Planctomycetota</taxon>
        <taxon>Planctomycetia</taxon>
        <taxon>Planctomycetales</taxon>
        <taxon>Planctomycetaceae</taxon>
        <taxon>Symmachiella</taxon>
    </lineage>
</organism>
<dbReference type="PANTHER" id="PTHR11271:SF6">
    <property type="entry name" value="GUANINE DEAMINASE"/>
    <property type="match status" value="1"/>
</dbReference>
<dbReference type="InterPro" id="IPR011059">
    <property type="entry name" value="Metal-dep_hydrolase_composite"/>
</dbReference>
<keyword evidence="6 8" id="KW-0862">Zinc</keyword>
<dbReference type="EMBL" id="CP036276">
    <property type="protein sequence ID" value="QDU44493.1"/>
    <property type="molecule type" value="Genomic_DNA"/>
</dbReference>
<evidence type="ECO:0000256" key="2">
    <source>
        <dbReference type="ARBA" id="ARBA00006745"/>
    </source>
</evidence>
<evidence type="ECO:0000256" key="1">
    <source>
        <dbReference type="ARBA" id="ARBA00004984"/>
    </source>
</evidence>
<dbReference type="PANTHER" id="PTHR11271">
    <property type="entry name" value="GUANINE DEAMINASE"/>
    <property type="match status" value="1"/>
</dbReference>
<dbReference type="Pfam" id="PF01979">
    <property type="entry name" value="Amidohydro_1"/>
    <property type="match status" value="1"/>
</dbReference>
<name>A0A517ZPX4_9PLAN</name>
<evidence type="ECO:0000259" key="9">
    <source>
        <dbReference type="Pfam" id="PF01979"/>
    </source>
</evidence>
<dbReference type="InterPro" id="IPR032466">
    <property type="entry name" value="Metal_Hydrolase"/>
</dbReference>
<dbReference type="Proteomes" id="UP000319383">
    <property type="component" value="Chromosome"/>
</dbReference>
<evidence type="ECO:0000256" key="5">
    <source>
        <dbReference type="ARBA" id="ARBA00022801"/>
    </source>
</evidence>
<gene>
    <name evidence="10" type="primary">guaD_2</name>
    <name evidence="10" type="ORF">Mal52_29750</name>
</gene>
<dbReference type="NCBIfam" id="TIGR02967">
    <property type="entry name" value="guan_deamin"/>
    <property type="match status" value="1"/>
</dbReference>
<dbReference type="EC" id="3.5.4.3" evidence="3 7"/>
<evidence type="ECO:0000256" key="6">
    <source>
        <dbReference type="ARBA" id="ARBA00022833"/>
    </source>
</evidence>
<keyword evidence="11" id="KW-1185">Reference proteome</keyword>
<feature type="domain" description="Amidohydrolase-related" evidence="9">
    <location>
        <begin position="69"/>
        <end position="460"/>
    </location>
</feature>
<evidence type="ECO:0000256" key="3">
    <source>
        <dbReference type="ARBA" id="ARBA00012781"/>
    </source>
</evidence>
<keyword evidence="5 8" id="KW-0378">Hydrolase</keyword>